<dbReference type="InterPro" id="IPR003661">
    <property type="entry name" value="HisK_dim/P_dom"/>
</dbReference>
<dbReference type="SMART" id="SM00086">
    <property type="entry name" value="PAC"/>
    <property type="match status" value="2"/>
</dbReference>
<feature type="domain" description="PAS" evidence="11">
    <location>
        <begin position="449"/>
        <end position="500"/>
    </location>
</feature>
<evidence type="ECO:0000256" key="5">
    <source>
        <dbReference type="ARBA" id="ARBA00022679"/>
    </source>
</evidence>
<sequence>MKKLDAQTEHSSMTVTPDARSAPQSLRAALLWLLLASQLPLVLVASAFLWMEWGQQRTTVMDALRQRTQTLALAVGQELDVNLAIVETLAALPALESRNWAEFHAAAAAAIKPRAPSWITLQDPSGQQLINTNVPYGAALPRKVIEPPEVEWHGRLLPTSDPRMVDLAYAQRPLVSALVYGPVLKRPVLGTAIPVLGDGKRSYRLIVGFTPDTLIALLARERSADATTTAIIDGNGRLIARNRDGARFLGMRASPPFDRGAALGPEGMGDMISREGEPLVYAYRRIQPSDWTIVVAVPRHRVFAPVYRTFVPWLATTLLMAGVGLWLAHRLQRRLALPLIALAGSADALRRGEVPQIPGTRIRELDTLSRALQRAVRQEQAARDELTHRLASEEQAKVAAQTAAQTLSESEERFRALNANLELLVAERTARLEEKSRQLEQAAIALRVNEARLQGILENSPAVIYVQDPEGRYVHLNRQFAETYGLPRDELIGKTVFDFLPAHLALQIQQEDARILADGVPLQLERSFPIPGKGLRDFLLTRFAMRGDDGTIYGLGGIATDITELRHAEHELEAALTFLRAILESANYAIIATDTHGIIRTFNPAAEALLGYGAAEVIGKATPELFHGPGELAERAAILQREYGEPVGTGFDALIAVARRQGVEEGEYDLLRKDGRQVPVLVSITALRDAQGCITGYLGIVADISARRQADAAIAQLNRTLARRAAELEAVNRELESFSYSVSHDLRAPLRSIDGFSQVLLEDYAEQLDDEGRDSLRRVRAASQRMAQLIDDLLTLSRLSRTEIRRETVDLSAIARSIAGELRALEPQREVEFVIEEGVTAHGDARLLRAVLENLLGNAWKYTSRHARARIEFGSELRNDGRRVYYVRDDGAGFDMAYAGKLFGAFQRLHTAAEFPGTGVGLSIVQRIVHRHGGEVWAAAAPEAGAMFRFVLGEHSDTP</sequence>
<evidence type="ECO:0000259" key="12">
    <source>
        <dbReference type="PROSITE" id="PS50113"/>
    </source>
</evidence>
<comment type="caution">
    <text evidence="14">The sequence shown here is derived from an EMBL/GenBank/DDBJ whole genome shotgun (WGS) entry which is preliminary data.</text>
</comment>
<dbReference type="InterPro" id="IPR000014">
    <property type="entry name" value="PAS"/>
</dbReference>
<feature type="domain" description="PAC" evidence="12">
    <location>
        <begin position="664"/>
        <end position="716"/>
    </location>
</feature>
<evidence type="ECO:0000313" key="15">
    <source>
        <dbReference type="Proteomes" id="UP001165263"/>
    </source>
</evidence>
<evidence type="ECO:0000313" key="14">
    <source>
        <dbReference type="EMBL" id="MCS0631189.1"/>
    </source>
</evidence>
<dbReference type="Pfam" id="PF00989">
    <property type="entry name" value="PAS"/>
    <property type="match status" value="1"/>
</dbReference>
<keyword evidence="4" id="KW-0597">Phosphoprotein</keyword>
<evidence type="ECO:0000256" key="1">
    <source>
        <dbReference type="ARBA" id="ARBA00000085"/>
    </source>
</evidence>
<evidence type="ECO:0000256" key="4">
    <source>
        <dbReference type="ARBA" id="ARBA00022553"/>
    </source>
</evidence>
<name>A0ABT2C3H0_9BURK</name>
<keyword evidence="6" id="KW-0418">Kinase</keyword>
<evidence type="ECO:0000256" key="2">
    <source>
        <dbReference type="ARBA" id="ARBA00004370"/>
    </source>
</evidence>
<keyword evidence="9" id="KW-1133">Transmembrane helix</keyword>
<dbReference type="CDD" id="cd00082">
    <property type="entry name" value="HisKA"/>
    <property type="match status" value="1"/>
</dbReference>
<dbReference type="Proteomes" id="UP001165263">
    <property type="component" value="Unassembled WGS sequence"/>
</dbReference>
<dbReference type="InterPro" id="IPR001610">
    <property type="entry name" value="PAC"/>
</dbReference>
<feature type="domain" description="HAMP" evidence="13">
    <location>
        <begin position="333"/>
        <end position="384"/>
    </location>
</feature>
<dbReference type="PANTHER" id="PTHR42878:SF15">
    <property type="entry name" value="BACTERIOPHYTOCHROME"/>
    <property type="match status" value="1"/>
</dbReference>
<dbReference type="SMART" id="SM00091">
    <property type="entry name" value="PAS"/>
    <property type="match status" value="2"/>
</dbReference>
<evidence type="ECO:0000259" key="13">
    <source>
        <dbReference type="PROSITE" id="PS50885"/>
    </source>
</evidence>
<protein>
    <recommendedName>
        <fullName evidence="3">histidine kinase</fullName>
        <ecNumber evidence="3">2.7.13.3</ecNumber>
    </recommendedName>
</protein>
<dbReference type="PRINTS" id="PR00344">
    <property type="entry name" value="BCTRLSENSOR"/>
</dbReference>
<evidence type="ECO:0000256" key="6">
    <source>
        <dbReference type="ARBA" id="ARBA00022777"/>
    </source>
</evidence>
<comment type="subcellular location">
    <subcellularLocation>
        <location evidence="2">Membrane</location>
    </subcellularLocation>
</comment>
<keyword evidence="8" id="KW-0175">Coiled coil</keyword>
<dbReference type="InterPro" id="IPR036890">
    <property type="entry name" value="HATPase_C_sf"/>
</dbReference>
<dbReference type="InterPro" id="IPR050351">
    <property type="entry name" value="BphY/WalK/GraS-like"/>
</dbReference>
<feature type="coiled-coil region" evidence="8">
    <location>
        <begin position="365"/>
        <end position="449"/>
    </location>
</feature>
<dbReference type="InterPro" id="IPR004358">
    <property type="entry name" value="Sig_transdc_His_kin-like_C"/>
</dbReference>
<evidence type="ECO:0000256" key="9">
    <source>
        <dbReference type="SAM" id="Phobius"/>
    </source>
</evidence>
<evidence type="ECO:0000259" key="10">
    <source>
        <dbReference type="PROSITE" id="PS50109"/>
    </source>
</evidence>
<dbReference type="SMART" id="SM00387">
    <property type="entry name" value="HATPase_c"/>
    <property type="match status" value="1"/>
</dbReference>
<dbReference type="InterPro" id="IPR035965">
    <property type="entry name" value="PAS-like_dom_sf"/>
</dbReference>
<evidence type="ECO:0000259" key="11">
    <source>
        <dbReference type="PROSITE" id="PS50112"/>
    </source>
</evidence>
<dbReference type="SUPFAM" id="SSF55874">
    <property type="entry name" value="ATPase domain of HSP90 chaperone/DNA topoisomerase II/histidine kinase"/>
    <property type="match status" value="1"/>
</dbReference>
<dbReference type="Pfam" id="PF02518">
    <property type="entry name" value="HATPase_c"/>
    <property type="match status" value="1"/>
</dbReference>
<feature type="transmembrane region" description="Helical" evidence="9">
    <location>
        <begin position="29"/>
        <end position="51"/>
    </location>
</feature>
<dbReference type="InterPro" id="IPR005467">
    <property type="entry name" value="His_kinase_dom"/>
</dbReference>
<gene>
    <name evidence="14" type="ORF">NX786_17790</name>
</gene>
<dbReference type="SUPFAM" id="SSF55785">
    <property type="entry name" value="PYP-like sensor domain (PAS domain)"/>
    <property type="match status" value="2"/>
</dbReference>
<dbReference type="NCBIfam" id="TIGR00229">
    <property type="entry name" value="sensory_box"/>
    <property type="match status" value="2"/>
</dbReference>
<dbReference type="PANTHER" id="PTHR42878">
    <property type="entry name" value="TWO-COMPONENT HISTIDINE KINASE"/>
    <property type="match status" value="1"/>
</dbReference>
<dbReference type="InterPro" id="IPR036097">
    <property type="entry name" value="HisK_dim/P_sf"/>
</dbReference>
<comment type="catalytic activity">
    <reaction evidence="1">
        <text>ATP + protein L-histidine = ADP + protein N-phospho-L-histidine.</text>
        <dbReference type="EC" id="2.7.13.3"/>
    </reaction>
</comment>
<evidence type="ECO:0000256" key="7">
    <source>
        <dbReference type="ARBA" id="ARBA00023136"/>
    </source>
</evidence>
<accession>A0ABT2C3H0</accession>
<dbReference type="Gene3D" id="3.30.450.20">
    <property type="entry name" value="PAS domain"/>
    <property type="match status" value="2"/>
</dbReference>
<dbReference type="RefSeq" id="WP_259450271.1">
    <property type="nucleotide sequence ID" value="NZ_CP119520.1"/>
</dbReference>
<keyword evidence="9" id="KW-0812">Transmembrane</keyword>
<evidence type="ECO:0000256" key="3">
    <source>
        <dbReference type="ARBA" id="ARBA00012438"/>
    </source>
</evidence>
<feature type="domain" description="PAS" evidence="11">
    <location>
        <begin position="575"/>
        <end position="627"/>
    </location>
</feature>
<keyword evidence="5" id="KW-0808">Transferase</keyword>
<dbReference type="InterPro" id="IPR013656">
    <property type="entry name" value="PAS_4"/>
</dbReference>
<keyword evidence="7 9" id="KW-0472">Membrane</keyword>
<dbReference type="SUPFAM" id="SSF47384">
    <property type="entry name" value="Homodimeric domain of signal transducing histidine kinase"/>
    <property type="match status" value="1"/>
</dbReference>
<dbReference type="InterPro" id="IPR003660">
    <property type="entry name" value="HAMP_dom"/>
</dbReference>
<reference evidence="14" key="1">
    <citation type="submission" date="2022-08" db="EMBL/GenBank/DDBJ databases">
        <title>Reclassification of Massilia species as members of the genera Telluria, Duganella, Pseudoduganella, Mokoshia gen. nov. and Zemynaea gen. nov. using orthogonal and non-orthogonal genome-based approaches.</title>
        <authorList>
            <person name="Bowman J.P."/>
        </authorList>
    </citation>
    <scope>NUCLEOTIDE SEQUENCE</scope>
    <source>
        <strain evidence="14">LMG 11547</strain>
    </source>
</reference>
<dbReference type="InterPro" id="IPR013767">
    <property type="entry name" value="PAS_fold"/>
</dbReference>
<dbReference type="Pfam" id="PF00512">
    <property type="entry name" value="HisKA"/>
    <property type="match status" value="1"/>
</dbReference>
<dbReference type="CDD" id="cd18774">
    <property type="entry name" value="PDC2_HK_sensor"/>
    <property type="match status" value="1"/>
</dbReference>
<feature type="domain" description="PAC" evidence="12">
    <location>
        <begin position="518"/>
        <end position="574"/>
    </location>
</feature>
<dbReference type="SMART" id="SM00388">
    <property type="entry name" value="HisKA"/>
    <property type="match status" value="1"/>
</dbReference>
<dbReference type="InterPro" id="IPR003594">
    <property type="entry name" value="HATPase_dom"/>
</dbReference>
<dbReference type="EC" id="2.7.13.3" evidence="3"/>
<feature type="domain" description="Histidine kinase" evidence="10">
    <location>
        <begin position="741"/>
        <end position="956"/>
    </location>
</feature>
<dbReference type="Gene3D" id="3.30.565.10">
    <property type="entry name" value="Histidine kinase-like ATPase, C-terminal domain"/>
    <property type="match status" value="1"/>
</dbReference>
<dbReference type="InterPro" id="IPR000700">
    <property type="entry name" value="PAS-assoc_C"/>
</dbReference>
<dbReference type="Gene3D" id="1.10.287.130">
    <property type="match status" value="1"/>
</dbReference>
<dbReference type="CDD" id="cd00130">
    <property type="entry name" value="PAS"/>
    <property type="match status" value="2"/>
</dbReference>
<feature type="transmembrane region" description="Helical" evidence="9">
    <location>
        <begin position="310"/>
        <end position="328"/>
    </location>
</feature>
<dbReference type="PROSITE" id="PS50112">
    <property type="entry name" value="PAS"/>
    <property type="match status" value="2"/>
</dbReference>
<dbReference type="EMBL" id="JANUHC010000006">
    <property type="protein sequence ID" value="MCS0631189.1"/>
    <property type="molecule type" value="Genomic_DNA"/>
</dbReference>
<proteinExistence type="predicted"/>
<dbReference type="PROSITE" id="PS50885">
    <property type="entry name" value="HAMP"/>
    <property type="match status" value="1"/>
</dbReference>
<dbReference type="PROSITE" id="PS50113">
    <property type="entry name" value="PAC"/>
    <property type="match status" value="2"/>
</dbReference>
<evidence type="ECO:0000256" key="8">
    <source>
        <dbReference type="SAM" id="Coils"/>
    </source>
</evidence>
<organism evidence="14 15">
    <name type="scientific">Telluria mixta</name>
    <dbReference type="NCBI Taxonomy" id="34071"/>
    <lineage>
        <taxon>Bacteria</taxon>
        <taxon>Pseudomonadati</taxon>
        <taxon>Pseudomonadota</taxon>
        <taxon>Betaproteobacteria</taxon>
        <taxon>Burkholderiales</taxon>
        <taxon>Oxalobacteraceae</taxon>
        <taxon>Telluria group</taxon>
        <taxon>Telluria</taxon>
    </lineage>
</organism>
<keyword evidence="15" id="KW-1185">Reference proteome</keyword>
<dbReference type="Pfam" id="PF08448">
    <property type="entry name" value="PAS_4"/>
    <property type="match status" value="1"/>
</dbReference>
<dbReference type="PROSITE" id="PS50109">
    <property type="entry name" value="HIS_KIN"/>
    <property type="match status" value="1"/>
</dbReference>